<sequence length="172" mass="18154">MVKRQGREKGTRTGGTRTPPPNSFISAARFVVSPVSRCPEPSQRRRLSQPRPRAAFDSTLLLLCAGILILRCPPPSLPSTCAGCAAPVSFYLASLSSPSPGSATVCSGDAATAAFVLAEPNLKLRYSRGLLEGDRRIRGGRGYVGLYVVRRMNDKAGSFGKICGIVGLVACS</sequence>
<proteinExistence type="predicted"/>
<keyword evidence="3" id="KW-1185">Reference proteome</keyword>
<name>A0AAV7F8I8_ARIFI</name>
<evidence type="ECO:0000256" key="1">
    <source>
        <dbReference type="SAM" id="MobiDB-lite"/>
    </source>
</evidence>
<dbReference type="AlphaFoldDB" id="A0AAV7F8I8"/>
<feature type="region of interest" description="Disordered" evidence="1">
    <location>
        <begin position="1"/>
        <end position="24"/>
    </location>
</feature>
<protein>
    <submittedName>
        <fullName evidence="2">Uncharacterized protein</fullName>
    </submittedName>
</protein>
<gene>
    <name evidence="2" type="ORF">H6P81_002023</name>
</gene>
<feature type="compositionally biased region" description="Basic and acidic residues" evidence="1">
    <location>
        <begin position="1"/>
        <end position="11"/>
    </location>
</feature>
<comment type="caution">
    <text evidence="2">The sequence shown here is derived from an EMBL/GenBank/DDBJ whole genome shotgun (WGS) entry which is preliminary data.</text>
</comment>
<dbReference type="EMBL" id="JAINDJ010000002">
    <property type="protein sequence ID" value="KAG9457515.1"/>
    <property type="molecule type" value="Genomic_DNA"/>
</dbReference>
<dbReference type="Proteomes" id="UP000825729">
    <property type="component" value="Unassembled WGS sequence"/>
</dbReference>
<accession>A0AAV7F8I8</accession>
<reference evidence="2 3" key="1">
    <citation type="submission" date="2021-07" db="EMBL/GenBank/DDBJ databases">
        <title>The Aristolochia fimbriata genome: insights into angiosperm evolution, floral development and chemical biosynthesis.</title>
        <authorList>
            <person name="Jiao Y."/>
        </authorList>
    </citation>
    <scope>NUCLEOTIDE SEQUENCE [LARGE SCALE GENOMIC DNA]</scope>
    <source>
        <strain evidence="2">IBCAS-2021</strain>
        <tissue evidence="2">Leaf</tissue>
    </source>
</reference>
<organism evidence="2 3">
    <name type="scientific">Aristolochia fimbriata</name>
    <name type="common">White veined hardy Dutchman's pipe vine</name>
    <dbReference type="NCBI Taxonomy" id="158543"/>
    <lineage>
        <taxon>Eukaryota</taxon>
        <taxon>Viridiplantae</taxon>
        <taxon>Streptophyta</taxon>
        <taxon>Embryophyta</taxon>
        <taxon>Tracheophyta</taxon>
        <taxon>Spermatophyta</taxon>
        <taxon>Magnoliopsida</taxon>
        <taxon>Magnoliidae</taxon>
        <taxon>Piperales</taxon>
        <taxon>Aristolochiaceae</taxon>
        <taxon>Aristolochia</taxon>
    </lineage>
</organism>
<evidence type="ECO:0000313" key="2">
    <source>
        <dbReference type="EMBL" id="KAG9457515.1"/>
    </source>
</evidence>
<evidence type="ECO:0000313" key="3">
    <source>
        <dbReference type="Proteomes" id="UP000825729"/>
    </source>
</evidence>